<evidence type="ECO:0000259" key="7">
    <source>
        <dbReference type="Pfam" id="PF25967"/>
    </source>
</evidence>
<dbReference type="PANTHER" id="PTHR30469">
    <property type="entry name" value="MULTIDRUG RESISTANCE PROTEIN MDTA"/>
    <property type="match status" value="1"/>
</dbReference>
<keyword evidence="9" id="KW-1185">Reference proteome</keyword>
<dbReference type="PANTHER" id="PTHR30469:SF29">
    <property type="entry name" value="BLR2860 PROTEIN"/>
    <property type="match status" value="1"/>
</dbReference>
<dbReference type="GO" id="GO:1990195">
    <property type="term" value="C:macrolide transmembrane transporter complex"/>
    <property type="evidence" value="ECO:0007669"/>
    <property type="project" value="InterPro"/>
</dbReference>
<evidence type="ECO:0000313" key="9">
    <source>
        <dbReference type="Proteomes" id="UP000222366"/>
    </source>
</evidence>
<gene>
    <name evidence="8" type="ORF">Xsto_03521</name>
</gene>
<dbReference type="InterPro" id="IPR030190">
    <property type="entry name" value="MacA_alpha-hairpin_sf"/>
</dbReference>
<dbReference type="EMBL" id="NJAJ01000042">
    <property type="protein sequence ID" value="PHM63929.1"/>
    <property type="molecule type" value="Genomic_DNA"/>
</dbReference>
<evidence type="ECO:0000256" key="2">
    <source>
        <dbReference type="ARBA" id="ARBA00009477"/>
    </source>
</evidence>
<dbReference type="InterPro" id="IPR058792">
    <property type="entry name" value="Beta-barrel_RND_2"/>
</dbReference>
<evidence type="ECO:0000256" key="3">
    <source>
        <dbReference type="ARBA" id="ARBA00022448"/>
    </source>
</evidence>
<protein>
    <submittedName>
        <fullName evidence="8">RND efflux membrane fusion protein</fullName>
    </submittedName>
</protein>
<dbReference type="GO" id="GO:1990961">
    <property type="term" value="P:xenobiotic detoxification by transmembrane export across the plasma membrane"/>
    <property type="evidence" value="ECO:0007669"/>
    <property type="project" value="InterPro"/>
</dbReference>
<comment type="subcellular location">
    <subcellularLocation>
        <location evidence="1">Cell envelope</location>
    </subcellularLocation>
</comment>
<evidence type="ECO:0000259" key="6">
    <source>
        <dbReference type="Pfam" id="PF25954"/>
    </source>
</evidence>
<dbReference type="GO" id="GO:0015562">
    <property type="term" value="F:efflux transmembrane transporter activity"/>
    <property type="evidence" value="ECO:0007669"/>
    <property type="project" value="TreeGrafter"/>
</dbReference>
<evidence type="ECO:0000259" key="5">
    <source>
        <dbReference type="Pfam" id="PF25917"/>
    </source>
</evidence>
<dbReference type="Pfam" id="PF25917">
    <property type="entry name" value="BSH_RND"/>
    <property type="match status" value="1"/>
</dbReference>
<dbReference type="Pfam" id="PF25954">
    <property type="entry name" value="Beta-barrel_RND_2"/>
    <property type="match status" value="1"/>
</dbReference>
<sequence length="370" mass="40318">MKKKISVCLGVTFLLVTSLVVYPLNTSSTNESSNTAYPAIKVALAEVKEIHLPRTLHGVGELEADKQVYLAVETSGKVTDITFESGQYVEQGQLLVKINDSVERAELTRLQAQWKNADNLYQRTNKLFTSKAVATSELDKALAERDMASAAIKQIEAQIAQKTLRASFSGVLGIRQVQLGQYLHAGDVIANLVDAKKLKLNFSLDEQTVPDLRVGQSVNIVVDAYPNQNFTAQIKAIDPLIGRSRTVQLQATLDNPEGKLKAGMYASIQVMRQENTLALVIPETAVTYTAYGDTVFIAQGAAQDPSQPMTVKRISIDVGQRWNGLVEIKKGLVKGDRVVTSGQLKLHDDIPVVTVDEDTLNIAKLSITGA</sequence>
<feature type="domain" description="Multidrug resistance protein MdtA-like C-terminal permuted SH3" evidence="7">
    <location>
        <begin position="278"/>
        <end position="342"/>
    </location>
</feature>
<evidence type="ECO:0000313" key="8">
    <source>
        <dbReference type="EMBL" id="PHM63929.1"/>
    </source>
</evidence>
<dbReference type="FunFam" id="2.40.30.170:FF:000010">
    <property type="entry name" value="Efflux RND transporter periplasmic adaptor subunit"/>
    <property type="match status" value="1"/>
</dbReference>
<feature type="domain" description="CusB-like beta-barrel" evidence="6">
    <location>
        <begin position="200"/>
        <end position="273"/>
    </location>
</feature>
<dbReference type="GO" id="GO:0030313">
    <property type="term" value="C:cell envelope"/>
    <property type="evidence" value="ECO:0007669"/>
    <property type="project" value="UniProtKB-SubCell"/>
</dbReference>
<accession>A0A2D0KKG6</accession>
<keyword evidence="4" id="KW-0175">Coiled coil</keyword>
<dbReference type="Gene3D" id="2.40.420.20">
    <property type="match status" value="1"/>
</dbReference>
<dbReference type="SUPFAM" id="SSF111369">
    <property type="entry name" value="HlyD-like secretion proteins"/>
    <property type="match status" value="1"/>
</dbReference>
<dbReference type="InterPro" id="IPR058625">
    <property type="entry name" value="MdtA-like_BSH"/>
</dbReference>
<dbReference type="GO" id="GO:0019898">
    <property type="term" value="C:extrinsic component of membrane"/>
    <property type="evidence" value="ECO:0007669"/>
    <property type="project" value="InterPro"/>
</dbReference>
<evidence type="ECO:0000256" key="4">
    <source>
        <dbReference type="ARBA" id="ARBA00023054"/>
    </source>
</evidence>
<dbReference type="Gene3D" id="2.40.50.100">
    <property type="match status" value="1"/>
</dbReference>
<dbReference type="GO" id="GO:1990281">
    <property type="term" value="C:efflux pump complex"/>
    <property type="evidence" value="ECO:0007669"/>
    <property type="project" value="TreeGrafter"/>
</dbReference>
<feature type="domain" description="Multidrug resistance protein MdtA-like barrel-sandwich hybrid" evidence="5">
    <location>
        <begin position="73"/>
        <end position="193"/>
    </location>
</feature>
<dbReference type="InterPro" id="IPR058627">
    <property type="entry name" value="MdtA-like_C"/>
</dbReference>
<organism evidence="8 9">
    <name type="scientific">Xenorhabdus stockiae</name>
    <dbReference type="NCBI Taxonomy" id="351614"/>
    <lineage>
        <taxon>Bacteria</taxon>
        <taxon>Pseudomonadati</taxon>
        <taxon>Pseudomonadota</taxon>
        <taxon>Gammaproteobacteria</taxon>
        <taxon>Enterobacterales</taxon>
        <taxon>Morganellaceae</taxon>
        <taxon>Xenorhabdus</taxon>
    </lineage>
</organism>
<dbReference type="NCBIfam" id="TIGR01730">
    <property type="entry name" value="RND_mfp"/>
    <property type="match status" value="1"/>
</dbReference>
<dbReference type="Gene3D" id="2.40.30.170">
    <property type="match status" value="1"/>
</dbReference>
<dbReference type="InterPro" id="IPR006143">
    <property type="entry name" value="RND_pump_MFP"/>
</dbReference>
<dbReference type="Pfam" id="PF25967">
    <property type="entry name" value="RND-MFP_C"/>
    <property type="match status" value="1"/>
</dbReference>
<dbReference type="RefSeq" id="WP_099109594.1">
    <property type="nucleotide sequence ID" value="NZ_CAWNRH010000118.1"/>
</dbReference>
<dbReference type="Gene3D" id="6.10.140.1990">
    <property type="match status" value="1"/>
</dbReference>
<reference evidence="8 9" key="1">
    <citation type="journal article" date="2017" name="Nat. Microbiol.">
        <title>Natural product diversity associated with the nematode symbionts Photorhabdus and Xenorhabdus.</title>
        <authorList>
            <person name="Tobias N.J."/>
            <person name="Wolff H."/>
            <person name="Djahanschiri B."/>
            <person name="Grundmann F."/>
            <person name="Kronenwerth M."/>
            <person name="Shi Y.M."/>
            <person name="Simonyi S."/>
            <person name="Grun P."/>
            <person name="Shapiro-Ilan D."/>
            <person name="Pidot S.J."/>
            <person name="Stinear T.P."/>
            <person name="Ebersberger I."/>
            <person name="Bode H.B."/>
        </authorList>
    </citation>
    <scope>NUCLEOTIDE SEQUENCE [LARGE SCALE GENOMIC DNA]</scope>
    <source>
        <strain evidence="8 9">DSM 17904</strain>
    </source>
</reference>
<name>A0A2D0KKG6_9GAMM</name>
<proteinExistence type="inferred from homology"/>
<evidence type="ECO:0000256" key="1">
    <source>
        <dbReference type="ARBA" id="ARBA00004196"/>
    </source>
</evidence>
<comment type="similarity">
    <text evidence="2">Belongs to the membrane fusion protein (MFP) (TC 8.A.1) family.</text>
</comment>
<dbReference type="AlphaFoldDB" id="A0A2D0KKG6"/>
<dbReference type="Proteomes" id="UP000222366">
    <property type="component" value="Unassembled WGS sequence"/>
</dbReference>
<comment type="caution">
    <text evidence="8">The sequence shown here is derived from an EMBL/GenBank/DDBJ whole genome shotgun (WGS) entry which is preliminary data.</text>
</comment>
<keyword evidence="3" id="KW-0813">Transport</keyword>